<keyword evidence="3" id="KW-1185">Reference proteome</keyword>
<reference evidence="2 3" key="1">
    <citation type="submission" date="2018-08" db="EMBL/GenBank/DDBJ databases">
        <title>Bacillus chawlae sp. nov., Bacillus glennii sp. nov., and Bacillus saganii sp. nov. Isolated from the Vehicle Assembly Building at Kennedy Space Center where the Viking Spacecraft were Assembled.</title>
        <authorList>
            <person name="Seuylemezian A."/>
            <person name="Vaishampayan P."/>
        </authorList>
    </citation>
    <scope>NUCLEOTIDE SEQUENCE [LARGE SCALE GENOMIC DNA]</scope>
    <source>
        <strain evidence="2 3">V47-23a</strain>
    </source>
</reference>
<name>A0A372LMG2_9BACI</name>
<dbReference type="OrthoDB" id="9790815at2"/>
<dbReference type="EMBL" id="QVTE01000040">
    <property type="protein sequence ID" value="RFU67654.1"/>
    <property type="molecule type" value="Genomic_DNA"/>
</dbReference>
<dbReference type="PANTHER" id="PTHR30344:SF1">
    <property type="entry name" value="6-PHOSPHOGLUCONOLACTONASE"/>
    <property type="match status" value="1"/>
</dbReference>
<dbReference type="InterPro" id="IPR050282">
    <property type="entry name" value="Cycloisomerase_2"/>
</dbReference>
<dbReference type="Pfam" id="PF10282">
    <property type="entry name" value="Lactonase"/>
    <property type="match status" value="1"/>
</dbReference>
<gene>
    <name evidence="2" type="ORF">D0469_13995</name>
</gene>
<dbReference type="GO" id="GO:0005829">
    <property type="term" value="C:cytosol"/>
    <property type="evidence" value="ECO:0007669"/>
    <property type="project" value="TreeGrafter"/>
</dbReference>
<dbReference type="SUPFAM" id="SSF51004">
    <property type="entry name" value="C-terminal (heme d1) domain of cytochrome cd1-nitrite reductase"/>
    <property type="match status" value="1"/>
</dbReference>
<dbReference type="PANTHER" id="PTHR30344">
    <property type="entry name" value="6-PHOSPHOGLUCONOLACTONASE-RELATED"/>
    <property type="match status" value="1"/>
</dbReference>
<evidence type="ECO:0000256" key="1">
    <source>
        <dbReference type="ARBA" id="ARBA00005564"/>
    </source>
</evidence>
<dbReference type="InterPro" id="IPR011048">
    <property type="entry name" value="Haem_d1_sf"/>
</dbReference>
<comment type="caution">
    <text evidence="2">The sequence shown here is derived from an EMBL/GenBank/DDBJ whole genome shotgun (WGS) entry which is preliminary data.</text>
</comment>
<dbReference type="RefSeq" id="WP_117327363.1">
    <property type="nucleotide sequence ID" value="NZ_QVTE01000040.1"/>
</dbReference>
<comment type="similarity">
    <text evidence="1">Belongs to the cycloisomerase 2 family.</text>
</comment>
<evidence type="ECO:0000313" key="3">
    <source>
        <dbReference type="Proteomes" id="UP000264541"/>
    </source>
</evidence>
<accession>A0A372LMG2</accession>
<dbReference type="Gene3D" id="2.130.10.10">
    <property type="entry name" value="YVTN repeat-like/Quinoprotein amine dehydrogenase"/>
    <property type="match status" value="1"/>
</dbReference>
<dbReference type="InterPro" id="IPR015943">
    <property type="entry name" value="WD40/YVTN_repeat-like_dom_sf"/>
</dbReference>
<evidence type="ECO:0000313" key="2">
    <source>
        <dbReference type="EMBL" id="RFU67654.1"/>
    </source>
</evidence>
<protein>
    <submittedName>
        <fullName evidence="2">Lactonase family protein</fullName>
    </submittedName>
</protein>
<dbReference type="InterPro" id="IPR019405">
    <property type="entry name" value="Lactonase_7-beta_prop"/>
</dbReference>
<dbReference type="GO" id="GO:0017057">
    <property type="term" value="F:6-phosphogluconolactonase activity"/>
    <property type="evidence" value="ECO:0007669"/>
    <property type="project" value="TreeGrafter"/>
</dbReference>
<dbReference type="Proteomes" id="UP000264541">
    <property type="component" value="Unassembled WGS sequence"/>
</dbReference>
<sequence length="352" mass="38588">MSLPKKYIGYIGTYTKGDSKGIYSFTLDAEKGELQEVKAAAELENPTYVTISKDNKFLYSVAKNGENGGIASYTINSANGDLKAVNQHFTMGASPCHVSINKDNSMAVTANYHRGTIESYAVNSENGTIFSAVSVKEHTGSGPNAERQEKPHAHYSGFTPDEKFVAAIDLGIDKLITYKVAGHSLHEANSFTFTPGSGPRHLVFHPNGKFAYVMTELSSEVIGLEYDQENGTFSELQYISAIPDDFTKNNQGSAIHISSDGRYIYAANRGHDSIALFHVNQDNGKLSFVEHTSTEGAWPRDFVLDPSEEFLVASNQETSNIVLFKRDRESGKLTLLQSNVSVPFPVCVKFLK</sequence>
<proteinExistence type="inferred from homology"/>
<dbReference type="FunFam" id="2.130.10.10:FF:000306">
    <property type="entry name" value="3-carboxymuconate cyclase"/>
    <property type="match status" value="1"/>
</dbReference>
<dbReference type="AlphaFoldDB" id="A0A372LMG2"/>
<organism evidence="2 3">
    <name type="scientific">Peribacillus saganii</name>
    <dbReference type="NCBI Taxonomy" id="2303992"/>
    <lineage>
        <taxon>Bacteria</taxon>
        <taxon>Bacillati</taxon>
        <taxon>Bacillota</taxon>
        <taxon>Bacilli</taxon>
        <taxon>Bacillales</taxon>
        <taxon>Bacillaceae</taxon>
        <taxon>Peribacillus</taxon>
    </lineage>
</organism>